<protein>
    <submittedName>
        <fullName evidence="6">ABC transporter substrate-binding protein</fullName>
    </submittedName>
</protein>
<evidence type="ECO:0000313" key="7">
    <source>
        <dbReference type="Proteomes" id="UP001501303"/>
    </source>
</evidence>
<dbReference type="Gene3D" id="3.90.76.10">
    <property type="entry name" value="Dipeptide-binding Protein, Domain 1"/>
    <property type="match status" value="1"/>
</dbReference>
<dbReference type="RefSeq" id="WP_344260649.1">
    <property type="nucleotide sequence ID" value="NZ_BAAAMJ010000016.1"/>
</dbReference>
<keyword evidence="3 4" id="KW-0732">Signal</keyword>
<proteinExistence type="inferred from homology"/>
<feature type="domain" description="Solute-binding protein family 5" evidence="5">
    <location>
        <begin position="88"/>
        <end position="461"/>
    </location>
</feature>
<dbReference type="InterPro" id="IPR030678">
    <property type="entry name" value="Peptide/Ni-bd"/>
</dbReference>
<dbReference type="InterPro" id="IPR023765">
    <property type="entry name" value="SBP_5_CS"/>
</dbReference>
<keyword evidence="7" id="KW-1185">Reference proteome</keyword>
<evidence type="ECO:0000313" key="6">
    <source>
        <dbReference type="EMBL" id="GAA1910427.1"/>
    </source>
</evidence>
<comment type="similarity">
    <text evidence="2">Belongs to the bacterial solute-binding protein 5 family.</text>
</comment>
<dbReference type="CDD" id="cd08509">
    <property type="entry name" value="PBP2_TmCBP_oligosaccharides_like"/>
    <property type="match status" value="1"/>
</dbReference>
<feature type="chain" id="PRO_5046925637" evidence="4">
    <location>
        <begin position="27"/>
        <end position="566"/>
    </location>
</feature>
<dbReference type="Gene3D" id="3.10.105.10">
    <property type="entry name" value="Dipeptide-binding Protein, Domain 3"/>
    <property type="match status" value="1"/>
</dbReference>
<gene>
    <name evidence="6" type="ORF">GCM10009716_20350</name>
</gene>
<sequence>MAQRRRRTDALKAAAGVVAAAVLATACSGGSGDGAGNGGATPPGTLVAYTGQAGDYQANFNPYSPSMIEGPGTIFEPLFYFNQARETEPVPRLGTGFSWNDEGTELSVTVRDDVSWTDGEPFSADDVKFTFDLLLEEPALNTTGFTGETEVVSDTELVIRFDEPSFMEGPQLLGRIWIVPEHLWSRIEDPANDTVREPVGTGPFMLDDFKAQAFTLTANPGYHGGKPELEKIRFVALSGNQAGADALSAGTVDWQTGPVPDIHNVGQNYPGYQGIIVPLYQIALLTCSDAGLGCTGPQIDPAVRRAVYYAMDRTQLNTLAFEGTASEISPGFALLERDEALLSPGLENTVAPMEPDPGRVARLLEGAGWAKGGDGIYAKDGERLSMSVSVVSGWTDYITAVNTLGQQLKAMGIEITAQQSSWNEWSDARARGDYQLLIDSLYQGPAPDPYYLYSYFFASENTAEVGSSANPNFARFTDDEVDAALDALKRIDPQDTAARQEQFGIIQRAAEQDMPYIPVLTSGTSSQYNAAKFTGWPTEDDLYAFPAVWSRPDHSQILLHLAPAGR</sequence>
<dbReference type="InterPro" id="IPR039424">
    <property type="entry name" value="SBP_5"/>
</dbReference>
<evidence type="ECO:0000256" key="2">
    <source>
        <dbReference type="ARBA" id="ARBA00005695"/>
    </source>
</evidence>
<dbReference type="SUPFAM" id="SSF53850">
    <property type="entry name" value="Periplasmic binding protein-like II"/>
    <property type="match status" value="1"/>
</dbReference>
<evidence type="ECO:0000256" key="3">
    <source>
        <dbReference type="ARBA" id="ARBA00022729"/>
    </source>
</evidence>
<dbReference type="PANTHER" id="PTHR30290">
    <property type="entry name" value="PERIPLASMIC BINDING COMPONENT OF ABC TRANSPORTER"/>
    <property type="match status" value="1"/>
</dbReference>
<name>A0ABP5ACR8_9ACTN</name>
<comment type="subcellular location">
    <subcellularLocation>
        <location evidence="1">Cell membrane</location>
        <topology evidence="1">Lipid-anchor</topology>
    </subcellularLocation>
</comment>
<dbReference type="EMBL" id="BAAAMJ010000016">
    <property type="protein sequence ID" value="GAA1910427.1"/>
    <property type="molecule type" value="Genomic_DNA"/>
</dbReference>
<dbReference type="PROSITE" id="PS01040">
    <property type="entry name" value="SBP_BACTERIAL_5"/>
    <property type="match status" value="1"/>
</dbReference>
<evidence type="ECO:0000256" key="4">
    <source>
        <dbReference type="SAM" id="SignalP"/>
    </source>
</evidence>
<dbReference type="InterPro" id="IPR000914">
    <property type="entry name" value="SBP_5_dom"/>
</dbReference>
<accession>A0ABP5ACR8</accession>
<organism evidence="6 7">
    <name type="scientific">Streptomyces sodiiphilus</name>
    <dbReference type="NCBI Taxonomy" id="226217"/>
    <lineage>
        <taxon>Bacteria</taxon>
        <taxon>Bacillati</taxon>
        <taxon>Actinomycetota</taxon>
        <taxon>Actinomycetes</taxon>
        <taxon>Kitasatosporales</taxon>
        <taxon>Streptomycetaceae</taxon>
        <taxon>Streptomyces</taxon>
    </lineage>
</organism>
<comment type="caution">
    <text evidence="6">The sequence shown here is derived from an EMBL/GenBank/DDBJ whole genome shotgun (WGS) entry which is preliminary data.</text>
</comment>
<dbReference type="Pfam" id="PF00496">
    <property type="entry name" value="SBP_bac_5"/>
    <property type="match status" value="1"/>
</dbReference>
<dbReference type="PROSITE" id="PS51257">
    <property type="entry name" value="PROKAR_LIPOPROTEIN"/>
    <property type="match status" value="1"/>
</dbReference>
<evidence type="ECO:0000256" key="1">
    <source>
        <dbReference type="ARBA" id="ARBA00004193"/>
    </source>
</evidence>
<reference evidence="7" key="1">
    <citation type="journal article" date="2019" name="Int. J. Syst. Evol. Microbiol.">
        <title>The Global Catalogue of Microorganisms (GCM) 10K type strain sequencing project: providing services to taxonomists for standard genome sequencing and annotation.</title>
        <authorList>
            <consortium name="The Broad Institute Genomics Platform"/>
            <consortium name="The Broad Institute Genome Sequencing Center for Infectious Disease"/>
            <person name="Wu L."/>
            <person name="Ma J."/>
        </authorList>
    </citation>
    <scope>NUCLEOTIDE SEQUENCE [LARGE SCALE GENOMIC DNA]</scope>
    <source>
        <strain evidence="7">JCM 13581</strain>
    </source>
</reference>
<dbReference type="PIRSF" id="PIRSF002741">
    <property type="entry name" value="MppA"/>
    <property type="match status" value="1"/>
</dbReference>
<dbReference type="Gene3D" id="3.40.190.10">
    <property type="entry name" value="Periplasmic binding protein-like II"/>
    <property type="match status" value="1"/>
</dbReference>
<feature type="signal peptide" evidence="4">
    <location>
        <begin position="1"/>
        <end position="26"/>
    </location>
</feature>
<evidence type="ECO:0000259" key="5">
    <source>
        <dbReference type="Pfam" id="PF00496"/>
    </source>
</evidence>
<dbReference type="Proteomes" id="UP001501303">
    <property type="component" value="Unassembled WGS sequence"/>
</dbReference>